<dbReference type="FunCoup" id="A0A286UT45">
    <property type="interactions" value="161"/>
</dbReference>
<name>A0A286UT45_9AGAM</name>
<dbReference type="GO" id="GO:0034967">
    <property type="term" value="C:Set3 complex"/>
    <property type="evidence" value="ECO:0007669"/>
    <property type="project" value="TreeGrafter"/>
</dbReference>
<dbReference type="PROSITE" id="PS50082">
    <property type="entry name" value="WD_REPEATS_2"/>
    <property type="match status" value="6"/>
</dbReference>
<dbReference type="InterPro" id="IPR020472">
    <property type="entry name" value="WD40_PAC1"/>
</dbReference>
<dbReference type="OrthoDB" id="1367865at2759"/>
<keyword evidence="2 5" id="KW-0853">WD repeat</keyword>
<gene>
    <name evidence="7" type="ORF">PNOK_0270500</name>
</gene>
<comment type="caution">
    <text evidence="7">The sequence shown here is derived from an EMBL/GenBank/DDBJ whole genome shotgun (WGS) entry which is preliminary data.</text>
</comment>
<dbReference type="InterPro" id="IPR006594">
    <property type="entry name" value="LisH"/>
</dbReference>
<proteinExistence type="predicted"/>
<protein>
    <submittedName>
        <fullName evidence="7">WD40 domain containing protein</fullName>
    </submittedName>
</protein>
<dbReference type="PRINTS" id="PR00320">
    <property type="entry name" value="GPROTEINBRPT"/>
</dbReference>
<dbReference type="Pfam" id="PF00400">
    <property type="entry name" value="WD40"/>
    <property type="match status" value="6"/>
</dbReference>
<dbReference type="PROSITE" id="PS00678">
    <property type="entry name" value="WD_REPEATS_1"/>
    <property type="match status" value="3"/>
</dbReference>
<evidence type="ECO:0000256" key="4">
    <source>
        <dbReference type="ARBA" id="ARBA00023242"/>
    </source>
</evidence>
<evidence type="ECO:0000256" key="2">
    <source>
        <dbReference type="ARBA" id="ARBA00022574"/>
    </source>
</evidence>
<dbReference type="Pfam" id="PF08513">
    <property type="entry name" value="LisH"/>
    <property type="match status" value="1"/>
</dbReference>
<feature type="compositionally biased region" description="Basic and acidic residues" evidence="6">
    <location>
        <begin position="108"/>
        <end position="121"/>
    </location>
</feature>
<feature type="repeat" description="WD" evidence="5">
    <location>
        <begin position="151"/>
        <end position="185"/>
    </location>
</feature>
<evidence type="ECO:0000256" key="5">
    <source>
        <dbReference type="PROSITE-ProRule" id="PRU00221"/>
    </source>
</evidence>
<dbReference type="Gene3D" id="2.130.10.10">
    <property type="entry name" value="YVTN repeat-like/Quinoprotein amine dehydrogenase"/>
    <property type="match status" value="1"/>
</dbReference>
<dbReference type="STRING" id="2282107.A0A286UT45"/>
<dbReference type="GO" id="GO:0006357">
    <property type="term" value="P:regulation of transcription by RNA polymerase II"/>
    <property type="evidence" value="ECO:0007669"/>
    <property type="project" value="TreeGrafter"/>
</dbReference>
<organism evidence="7 8">
    <name type="scientific">Pyrrhoderma noxium</name>
    <dbReference type="NCBI Taxonomy" id="2282107"/>
    <lineage>
        <taxon>Eukaryota</taxon>
        <taxon>Fungi</taxon>
        <taxon>Dikarya</taxon>
        <taxon>Basidiomycota</taxon>
        <taxon>Agaricomycotina</taxon>
        <taxon>Agaricomycetes</taxon>
        <taxon>Hymenochaetales</taxon>
        <taxon>Hymenochaetaceae</taxon>
        <taxon>Pyrrhoderma</taxon>
    </lineage>
</organism>
<keyword evidence="3" id="KW-0677">Repeat</keyword>
<feature type="region of interest" description="Disordered" evidence="6">
    <location>
        <begin position="87"/>
        <end position="141"/>
    </location>
</feature>
<dbReference type="Gene3D" id="1.20.960.30">
    <property type="match status" value="1"/>
</dbReference>
<comment type="subcellular location">
    <subcellularLocation>
        <location evidence="1">Nucleus</location>
    </subcellularLocation>
</comment>
<reference evidence="7 8" key="1">
    <citation type="journal article" date="2017" name="Mol. Ecol.">
        <title>Comparative and population genomic landscape of Phellinus noxius: A hypervariable fungus causing root rot in trees.</title>
        <authorList>
            <person name="Chung C.L."/>
            <person name="Lee T.J."/>
            <person name="Akiba M."/>
            <person name="Lee H.H."/>
            <person name="Kuo T.H."/>
            <person name="Liu D."/>
            <person name="Ke H.M."/>
            <person name="Yokoi T."/>
            <person name="Roa M.B."/>
            <person name="Lu M.J."/>
            <person name="Chang Y.Y."/>
            <person name="Ann P.J."/>
            <person name="Tsai J.N."/>
            <person name="Chen C.Y."/>
            <person name="Tzean S.S."/>
            <person name="Ota Y."/>
            <person name="Hattori T."/>
            <person name="Sahashi N."/>
            <person name="Liou R.F."/>
            <person name="Kikuchi T."/>
            <person name="Tsai I.J."/>
        </authorList>
    </citation>
    <scope>NUCLEOTIDE SEQUENCE [LARGE SCALE GENOMIC DNA]</scope>
    <source>
        <strain evidence="7 8">FFPRI411160</strain>
    </source>
</reference>
<dbReference type="GO" id="GO:0003714">
    <property type="term" value="F:transcription corepressor activity"/>
    <property type="evidence" value="ECO:0007669"/>
    <property type="project" value="InterPro"/>
</dbReference>
<accession>A0A286UT45</accession>
<dbReference type="InterPro" id="IPR045183">
    <property type="entry name" value="Ebi-like"/>
</dbReference>
<dbReference type="InterPro" id="IPR036322">
    <property type="entry name" value="WD40_repeat_dom_sf"/>
</dbReference>
<feature type="repeat" description="WD" evidence="5">
    <location>
        <begin position="257"/>
        <end position="291"/>
    </location>
</feature>
<dbReference type="SUPFAM" id="SSF50978">
    <property type="entry name" value="WD40 repeat-like"/>
    <property type="match status" value="1"/>
</dbReference>
<dbReference type="InterPro" id="IPR015943">
    <property type="entry name" value="WD40/YVTN_repeat-like_dom_sf"/>
</dbReference>
<dbReference type="SMART" id="SM00667">
    <property type="entry name" value="LisH"/>
    <property type="match status" value="1"/>
</dbReference>
<feature type="repeat" description="WD" evidence="5">
    <location>
        <begin position="340"/>
        <end position="373"/>
    </location>
</feature>
<dbReference type="InterPro" id="IPR019775">
    <property type="entry name" value="WD40_repeat_CS"/>
</dbReference>
<feature type="repeat" description="WD" evidence="5">
    <location>
        <begin position="444"/>
        <end position="485"/>
    </location>
</feature>
<dbReference type="EMBL" id="NBII01000002">
    <property type="protein sequence ID" value="PAV22748.1"/>
    <property type="molecule type" value="Genomic_DNA"/>
</dbReference>
<evidence type="ECO:0000256" key="6">
    <source>
        <dbReference type="SAM" id="MobiDB-lite"/>
    </source>
</evidence>
<dbReference type="PROSITE" id="PS50896">
    <property type="entry name" value="LISH"/>
    <property type="match status" value="1"/>
</dbReference>
<dbReference type="InParanoid" id="A0A286UT45"/>
<feature type="repeat" description="WD" evidence="5">
    <location>
        <begin position="397"/>
        <end position="443"/>
    </location>
</feature>
<keyword evidence="8" id="KW-1185">Reference proteome</keyword>
<dbReference type="CDD" id="cd00200">
    <property type="entry name" value="WD40"/>
    <property type="match status" value="1"/>
</dbReference>
<keyword evidence="4" id="KW-0539">Nucleus</keyword>
<evidence type="ECO:0000313" key="8">
    <source>
        <dbReference type="Proteomes" id="UP000217199"/>
    </source>
</evidence>
<dbReference type="SMART" id="SM00320">
    <property type="entry name" value="WD40"/>
    <property type="match status" value="7"/>
</dbReference>
<evidence type="ECO:0000256" key="1">
    <source>
        <dbReference type="ARBA" id="ARBA00004123"/>
    </source>
</evidence>
<feature type="repeat" description="WD" evidence="5">
    <location>
        <begin position="215"/>
        <end position="246"/>
    </location>
</feature>
<evidence type="ECO:0000256" key="3">
    <source>
        <dbReference type="ARBA" id="ARBA00022737"/>
    </source>
</evidence>
<dbReference type="PANTHER" id="PTHR22846:SF2">
    <property type="entry name" value="F-BOX-LIKE_WD REPEAT-CONTAINING PROTEIN EBI"/>
    <property type="match status" value="1"/>
</dbReference>
<dbReference type="InterPro" id="IPR001680">
    <property type="entry name" value="WD40_rpt"/>
</dbReference>
<evidence type="ECO:0000313" key="7">
    <source>
        <dbReference type="EMBL" id="PAV22748.1"/>
    </source>
</evidence>
<sequence length="534" mass="58113">MAPSVLRLASDEVNMLVYSYLLDSGFNHAAYSLKNEAKLEQSAFFDTHIPRGELCEQLSKALAYTEVETHTDSGVSKLALEASAMDNTAKRKANAPADGDGNGRRLKRSVEPEDGRKRDGTGDVAMAEPEAAAGRSSGVVENPRPKAMLTLAGHEGEVFVCAWNPSKHELLATGSKDATVRIWDLLDPPSGEAALSSSSEQPYNSSIVLKHSPIVNPLQKDITSVDWNSNGTLVASGSYDSTLRVWTDKGEYYMSHNLGQKGPVFAIRFSENGQWLLSASLDGSACVWDVKAKTMHAHYKYHAGCCLDVDWLDDTTFATCGADKKINIMRVDCTLPIKAFMDHENEINQLKFNPSRTRIASCSDDHTARVWELGILPDKDTATSTGQTELATGSLVLRGHTDSIGSMSWCPNLPADAHDILATVSFDGTSRLWDAVAGTCLFAFSDHRRAAYTLAFSPQGNFLATASGDGWLYIYNIRTGAKVWSYYVGTDKPGIYEIDWQQAGGHNRIALCLESEAVGIIDVTKIPELTPQSS</sequence>
<dbReference type="Proteomes" id="UP000217199">
    <property type="component" value="Unassembled WGS sequence"/>
</dbReference>
<dbReference type="PANTHER" id="PTHR22846">
    <property type="entry name" value="WD40 REPEAT PROTEIN"/>
    <property type="match status" value="1"/>
</dbReference>
<dbReference type="PROSITE" id="PS50294">
    <property type="entry name" value="WD_REPEATS_REGION"/>
    <property type="match status" value="6"/>
</dbReference>
<dbReference type="AlphaFoldDB" id="A0A286UT45"/>